<sequence length="115" mass="13807">MNTVITLNHYLSYGRIPDNQRHQRIGTNTFQTNYWTRLTQIPNWVWIDLRGMSVRTDFVRLVDPEICFTTNFERNAMEEYYSKRCRKVNVPQFIVRDNHSGNIYLPQDVLICSNF</sequence>
<reference evidence="2" key="1">
    <citation type="submission" date="2022-11" db="UniProtKB">
        <authorList>
            <consortium name="WormBaseParasite"/>
        </authorList>
    </citation>
    <scope>IDENTIFICATION</scope>
</reference>
<evidence type="ECO:0000313" key="1">
    <source>
        <dbReference type="Proteomes" id="UP000887578"/>
    </source>
</evidence>
<dbReference type="WBParaSite" id="PDA_v2.g11734.t1">
    <property type="protein sequence ID" value="PDA_v2.g11734.t1"/>
    <property type="gene ID" value="PDA_v2.g11734"/>
</dbReference>
<organism evidence="1 2">
    <name type="scientific">Panagrolaimus davidi</name>
    <dbReference type="NCBI Taxonomy" id="227884"/>
    <lineage>
        <taxon>Eukaryota</taxon>
        <taxon>Metazoa</taxon>
        <taxon>Ecdysozoa</taxon>
        <taxon>Nematoda</taxon>
        <taxon>Chromadorea</taxon>
        <taxon>Rhabditida</taxon>
        <taxon>Tylenchina</taxon>
        <taxon>Panagrolaimomorpha</taxon>
        <taxon>Panagrolaimoidea</taxon>
        <taxon>Panagrolaimidae</taxon>
        <taxon>Panagrolaimus</taxon>
    </lineage>
</organism>
<evidence type="ECO:0000313" key="2">
    <source>
        <dbReference type="WBParaSite" id="PDA_v2.g11734.t1"/>
    </source>
</evidence>
<dbReference type="AlphaFoldDB" id="A0A914PAI5"/>
<protein>
    <submittedName>
        <fullName evidence="2">F5/8 type C domain-containing protein</fullName>
    </submittedName>
</protein>
<name>A0A914PAI5_9BILA</name>
<dbReference type="Proteomes" id="UP000887578">
    <property type="component" value="Unplaced"/>
</dbReference>
<accession>A0A914PAI5</accession>
<proteinExistence type="predicted"/>
<keyword evidence="1" id="KW-1185">Reference proteome</keyword>